<sequence>MIMLNLKGIILTHGLQSFKKKKIGWGSIASGGLLLPSIALANYAPMIQNPNDGYLITLASNSAIVSTPVTGSDGKNYYRVGEPIVISSIDSAVKATGAAKCIGRTWGGTSTRIIGSDSAYHRLFMYVPEAATIEGKPGYRINSNVVMTVESRMLNWINITGAGVCANASSTAMIASASNFGVQFPITVTFYINERIIDGQVMIAAMPLGGYVRAFMNPKVPPIYTSWPLEETTVPMRLLSSTLNVGSSCNTTTTTGQAGTVNLRHGHLNTLNYDSVVTEQVTYNCKFAIPTNVRLRLDYATDNDPQKRLPMTSSQNSNHKIYSNLTMTDETTGQTGKDFKIEIKDLRTIKITSHIQGTNAAAGDYKGSAWLIATFD</sequence>
<dbReference type="AlphaFoldDB" id="A0AA87CT78"/>
<dbReference type="EMBL" id="ABJD02000102">
    <property type="protein sequence ID" value="EDU58233.1"/>
    <property type="molecule type" value="Genomic_DNA"/>
</dbReference>
<reference evidence="1 2" key="3">
    <citation type="submission" date="2008-05" db="EMBL/GenBank/DDBJ databases">
        <authorList>
            <person name="Fulton L."/>
            <person name="Clifton S."/>
            <person name="Fulton B."/>
            <person name="Xu J."/>
            <person name="Minx P."/>
            <person name="Pepin K.H."/>
            <person name="Johnson M."/>
            <person name="Thiruvilangam P."/>
            <person name="Bhonagiri V."/>
            <person name="Nash W.E."/>
            <person name="Mardis E.R."/>
            <person name="Wilson R.K."/>
        </authorList>
    </citation>
    <scope>NUCLEOTIDE SEQUENCE [LARGE SCALE GENOMIC DNA]</scope>
    <source>
        <strain evidence="1 2">ATCC 25827</strain>
    </source>
</reference>
<dbReference type="InterPro" id="IPR036937">
    <property type="entry name" value="Adhesion_dom_fimbrial_sf"/>
</dbReference>
<dbReference type="GO" id="GO:0007155">
    <property type="term" value="P:cell adhesion"/>
    <property type="evidence" value="ECO:0007669"/>
    <property type="project" value="InterPro"/>
</dbReference>
<gene>
    <name evidence="1" type="ORF">PROSTU_03968</name>
</gene>
<evidence type="ECO:0000313" key="2">
    <source>
        <dbReference type="Proteomes" id="UP000004506"/>
    </source>
</evidence>
<accession>A0AA87CT78</accession>
<reference evidence="2" key="2">
    <citation type="submission" date="2008-04" db="EMBL/GenBank/DDBJ databases">
        <title>Draft genome sequence of Providencia stuartii(ATCC 25827).</title>
        <authorList>
            <person name="Sudarsanam P."/>
            <person name="Ley R."/>
            <person name="Guruge J."/>
            <person name="Turnbaugh P.J."/>
            <person name="Mahowald M."/>
            <person name="Liep D."/>
            <person name="Gordon J."/>
        </authorList>
    </citation>
    <scope>NUCLEOTIDE SEQUENCE [LARGE SCALE GENOMIC DNA]</scope>
    <source>
        <strain evidence="2">ATCC 25827</strain>
    </source>
</reference>
<reference evidence="2" key="1">
    <citation type="submission" date="2008-04" db="EMBL/GenBank/DDBJ databases">
        <title>Draft genome sequence of Providencia stuartii (ATCC 25827).</title>
        <authorList>
            <person name="Sudarsanam P."/>
            <person name="Ley R."/>
            <person name="Guruge J."/>
            <person name="Turnbaugh P.J."/>
            <person name="Mahowald M."/>
            <person name="Liep D."/>
            <person name="Gordon J."/>
        </authorList>
    </citation>
    <scope>NUCLEOTIDE SEQUENCE [LARGE SCALE GENOMIC DNA]</scope>
    <source>
        <strain evidence="2">ATCC 25827</strain>
    </source>
</reference>
<dbReference type="Gene3D" id="2.60.40.1090">
    <property type="entry name" value="Fimbrial-type adhesion domain"/>
    <property type="match status" value="1"/>
</dbReference>
<dbReference type="GO" id="GO:0009289">
    <property type="term" value="C:pilus"/>
    <property type="evidence" value="ECO:0007669"/>
    <property type="project" value="InterPro"/>
</dbReference>
<evidence type="ECO:0000313" key="1">
    <source>
        <dbReference type="EMBL" id="EDU58233.1"/>
    </source>
</evidence>
<comment type="caution">
    <text evidence="1">The sequence shown here is derived from an EMBL/GenBank/DDBJ whole genome shotgun (WGS) entry which is preliminary data.</text>
</comment>
<protein>
    <recommendedName>
        <fullName evidence="3">Fimbrial-type adhesion domain-containing protein</fullName>
    </recommendedName>
</protein>
<organism evidence="1 2">
    <name type="scientific">Providencia stuartii ATCC 25827</name>
    <dbReference type="NCBI Taxonomy" id="471874"/>
    <lineage>
        <taxon>Bacteria</taxon>
        <taxon>Pseudomonadati</taxon>
        <taxon>Pseudomonadota</taxon>
        <taxon>Gammaproteobacteria</taxon>
        <taxon>Enterobacterales</taxon>
        <taxon>Morganellaceae</taxon>
        <taxon>Providencia</taxon>
    </lineage>
</organism>
<dbReference type="Proteomes" id="UP000004506">
    <property type="component" value="Unassembled WGS sequence"/>
</dbReference>
<evidence type="ECO:0008006" key="3">
    <source>
        <dbReference type="Google" id="ProtNLM"/>
    </source>
</evidence>
<proteinExistence type="predicted"/>
<name>A0AA87CT78_PROST</name>